<organism evidence="2 3">
    <name type="scientific">Deinococcus malanensis</name>
    <dbReference type="NCBI Taxonomy" id="1706855"/>
    <lineage>
        <taxon>Bacteria</taxon>
        <taxon>Thermotogati</taxon>
        <taxon>Deinococcota</taxon>
        <taxon>Deinococci</taxon>
        <taxon>Deinococcales</taxon>
        <taxon>Deinococcaceae</taxon>
        <taxon>Deinococcus</taxon>
    </lineage>
</organism>
<dbReference type="Gene3D" id="1.20.120.450">
    <property type="entry name" value="dinb family like domain"/>
    <property type="match status" value="1"/>
</dbReference>
<evidence type="ECO:0000259" key="1">
    <source>
        <dbReference type="Pfam" id="PF12867"/>
    </source>
</evidence>
<gene>
    <name evidence="2" type="ORF">GCM10008955_34540</name>
</gene>
<dbReference type="EMBL" id="BMPP01000017">
    <property type="protein sequence ID" value="GGK37732.1"/>
    <property type="molecule type" value="Genomic_DNA"/>
</dbReference>
<dbReference type="Pfam" id="PF12867">
    <property type="entry name" value="DinB_2"/>
    <property type="match status" value="1"/>
</dbReference>
<evidence type="ECO:0000313" key="3">
    <source>
        <dbReference type="Proteomes" id="UP000647587"/>
    </source>
</evidence>
<comment type="caution">
    <text evidence="2">The sequence shown here is derived from an EMBL/GenBank/DDBJ whole genome shotgun (WGS) entry which is preliminary data.</text>
</comment>
<protein>
    <recommendedName>
        <fullName evidence="1">DinB-like domain-containing protein</fullName>
    </recommendedName>
</protein>
<evidence type="ECO:0000313" key="2">
    <source>
        <dbReference type="EMBL" id="GGK37732.1"/>
    </source>
</evidence>
<dbReference type="InterPro" id="IPR034660">
    <property type="entry name" value="DinB/YfiT-like"/>
</dbReference>
<name>A0ABQ2F416_9DEIO</name>
<accession>A0ABQ2F416</accession>
<feature type="domain" description="DinB-like" evidence="1">
    <location>
        <begin position="19"/>
        <end position="154"/>
    </location>
</feature>
<proteinExistence type="predicted"/>
<dbReference type="SUPFAM" id="SSF109854">
    <property type="entry name" value="DinB/YfiT-like putative metalloenzymes"/>
    <property type="match status" value="1"/>
</dbReference>
<keyword evidence="3" id="KW-1185">Reference proteome</keyword>
<reference evidence="3" key="1">
    <citation type="journal article" date="2019" name="Int. J. Syst. Evol. Microbiol.">
        <title>The Global Catalogue of Microorganisms (GCM) 10K type strain sequencing project: providing services to taxonomists for standard genome sequencing and annotation.</title>
        <authorList>
            <consortium name="The Broad Institute Genomics Platform"/>
            <consortium name="The Broad Institute Genome Sequencing Center for Infectious Disease"/>
            <person name="Wu L."/>
            <person name="Ma J."/>
        </authorList>
    </citation>
    <scope>NUCLEOTIDE SEQUENCE [LARGE SCALE GENOMIC DNA]</scope>
    <source>
        <strain evidence="3">JCM 30331</strain>
    </source>
</reference>
<sequence length="162" mass="17801">MTPLQSFLSTALDAEFRAFGNALHAVPATVFGRAAAYGHSAAWYALHIMDWTRCVIQPGLGGVNPALTYGYLGFEEADWVRRVTGPTLAAEDDTKDQILTALDQVFTQALKAVCTASAERFTSEALWATLKRPRPVLEGLTSHLRHTAYHRGQIAPLLKEFQ</sequence>
<dbReference type="InterPro" id="IPR024775">
    <property type="entry name" value="DinB-like"/>
</dbReference>
<dbReference type="RefSeq" id="WP_189010988.1">
    <property type="nucleotide sequence ID" value="NZ_BMPP01000017.1"/>
</dbReference>
<dbReference type="Proteomes" id="UP000647587">
    <property type="component" value="Unassembled WGS sequence"/>
</dbReference>